<sequence>MDLQLRSFKGSKRNDHGREGSFKKPENEEEEQHRDDDGDDNEGDCDCDCDCD</sequence>
<comment type="caution">
    <text evidence="2">The sequence shown here is derived from an EMBL/GenBank/DDBJ whole genome shotgun (WGS) entry which is preliminary data.</text>
</comment>
<name>A0A2P5B0J1_PARAD</name>
<feature type="compositionally biased region" description="Acidic residues" evidence="1">
    <location>
        <begin position="37"/>
        <end position="52"/>
    </location>
</feature>
<proteinExistence type="predicted"/>
<dbReference type="OrthoDB" id="10492275at2759"/>
<dbReference type="AlphaFoldDB" id="A0A2P5B0J1"/>
<keyword evidence="3" id="KW-1185">Reference proteome</keyword>
<evidence type="ECO:0000313" key="2">
    <source>
        <dbReference type="EMBL" id="PON42320.1"/>
    </source>
</evidence>
<evidence type="ECO:0000256" key="1">
    <source>
        <dbReference type="SAM" id="MobiDB-lite"/>
    </source>
</evidence>
<reference evidence="3" key="1">
    <citation type="submission" date="2016-06" db="EMBL/GenBank/DDBJ databases">
        <title>Parallel loss of symbiosis genes in relatives of nitrogen-fixing non-legume Parasponia.</title>
        <authorList>
            <person name="Van Velzen R."/>
            <person name="Holmer R."/>
            <person name="Bu F."/>
            <person name="Rutten L."/>
            <person name="Van Zeijl A."/>
            <person name="Liu W."/>
            <person name="Santuari L."/>
            <person name="Cao Q."/>
            <person name="Sharma T."/>
            <person name="Shen D."/>
            <person name="Roswanjaya Y."/>
            <person name="Wardhani T."/>
            <person name="Kalhor M.S."/>
            <person name="Jansen J."/>
            <person name="Van den Hoogen J."/>
            <person name="Gungor B."/>
            <person name="Hartog M."/>
            <person name="Hontelez J."/>
            <person name="Verver J."/>
            <person name="Yang W.-C."/>
            <person name="Schijlen E."/>
            <person name="Repin R."/>
            <person name="Schilthuizen M."/>
            <person name="Schranz E."/>
            <person name="Heidstra R."/>
            <person name="Miyata K."/>
            <person name="Fedorova E."/>
            <person name="Kohlen W."/>
            <person name="Bisseling T."/>
            <person name="Smit S."/>
            <person name="Geurts R."/>
        </authorList>
    </citation>
    <scope>NUCLEOTIDE SEQUENCE [LARGE SCALE GENOMIC DNA]</scope>
    <source>
        <strain evidence="3">cv. WU1-14</strain>
    </source>
</reference>
<feature type="region of interest" description="Disordered" evidence="1">
    <location>
        <begin position="1"/>
        <end position="52"/>
    </location>
</feature>
<feature type="compositionally biased region" description="Basic and acidic residues" evidence="1">
    <location>
        <begin position="12"/>
        <end position="36"/>
    </location>
</feature>
<dbReference type="EMBL" id="JXTB01000394">
    <property type="protein sequence ID" value="PON42320.1"/>
    <property type="molecule type" value="Genomic_DNA"/>
</dbReference>
<evidence type="ECO:0000313" key="3">
    <source>
        <dbReference type="Proteomes" id="UP000237105"/>
    </source>
</evidence>
<gene>
    <name evidence="2" type="ORF">PanWU01x14_282760</name>
</gene>
<accession>A0A2P5B0J1</accession>
<organism evidence="2 3">
    <name type="scientific">Parasponia andersonii</name>
    <name type="common">Sponia andersonii</name>
    <dbReference type="NCBI Taxonomy" id="3476"/>
    <lineage>
        <taxon>Eukaryota</taxon>
        <taxon>Viridiplantae</taxon>
        <taxon>Streptophyta</taxon>
        <taxon>Embryophyta</taxon>
        <taxon>Tracheophyta</taxon>
        <taxon>Spermatophyta</taxon>
        <taxon>Magnoliopsida</taxon>
        <taxon>eudicotyledons</taxon>
        <taxon>Gunneridae</taxon>
        <taxon>Pentapetalae</taxon>
        <taxon>rosids</taxon>
        <taxon>fabids</taxon>
        <taxon>Rosales</taxon>
        <taxon>Cannabaceae</taxon>
        <taxon>Parasponia</taxon>
    </lineage>
</organism>
<dbReference type="Proteomes" id="UP000237105">
    <property type="component" value="Unassembled WGS sequence"/>
</dbReference>
<protein>
    <submittedName>
        <fullName evidence="2">Uncharacterized protein</fullName>
    </submittedName>
</protein>